<evidence type="ECO:0000259" key="2">
    <source>
        <dbReference type="SMART" id="SM00382"/>
    </source>
</evidence>
<organism evidence="3 4">
    <name type="scientific">Stachybotrys chartarum (strain CBS 109288 / IBT 7711)</name>
    <name type="common">Toxic black mold</name>
    <name type="synonym">Stilbospora chartarum</name>
    <dbReference type="NCBI Taxonomy" id="1280523"/>
    <lineage>
        <taxon>Eukaryota</taxon>
        <taxon>Fungi</taxon>
        <taxon>Dikarya</taxon>
        <taxon>Ascomycota</taxon>
        <taxon>Pezizomycotina</taxon>
        <taxon>Sordariomycetes</taxon>
        <taxon>Hypocreomycetidae</taxon>
        <taxon>Hypocreales</taxon>
        <taxon>Stachybotryaceae</taxon>
        <taxon>Stachybotrys</taxon>
    </lineage>
</organism>
<sequence length="1330" mass="147827">MAEALVGRPGESHSSSAFVNNNEAVSGVGNGDDGRDGHTPMPMSPGTVKDEIRALRERLLLLEQQCSDAPVPDHEGTQQALRARKWVQKTEAKAERTAAERADFGKGKDGVLLEDELGLFRIQSTIYGSRRSRNRQFLTPQAVKEWDGMHKTPTDGLRIPTSLRPLDSGKLGPRSQWDESDSSAWDSDESTRTRDFDYFQARLRGDFEWELDRLHLQRKRYAEFKKKKQRKEELRRWNARAGQVQVDDDGGDNDGYGISENSKPAPMESRAKGNRTGLLVMDWDGFSGVLLSPSIIPFSVVVVILEGEPKISTSVSFLRRLFKPPVARNTTDKDKAQPEYDGHTALPERICLFSQPLIRMLSELHGSDMSPGTDLQTPSIVLLRPYRLLTHHDMGIRKMHKTLADRIAELEAALPKDMGLAVAPAADSATAAPAASAVSVADVGAGAEADAQVAADSPETSALQNYNKAKLDLQHLSCLIRFMDDYLAKRIAWLQSVRCEKIYFYDIWHMYKPGEFAMSADGKQAYQIVAVNSGQHMGKDPYGAFGKIKDSDDDDKDNVQNAVISCVYIAYDGTLLGPVVQEFVVKKFDGERGVATMDVLPLRHHVMKMPEVARRLAKLEGDAQVRELEAEMAAFSEQLVRRGRKFVSVAAVKHMDYAGLTADKRDDVESQVIIDVQEAFAVEDNKDLRPRFSRVSGAYEDKSSGATLCNSECCIGQNVHGDTDVQAKVHEGFVASKLEELGSADTVQPPVSLVARNADEVKADDTLLSSADFMIMSYYVFGFVLRNRSWAKLDLDFLSDINKLEESAESHADGRNQRGGKVRDSMDSHEDEGQDASDESDGDDGTEGAGKTAFSQLVLPVGHKKMVLSLVSQHFRNKESFKRRNEKVDIVKGKGKGLIILLHGAPGVGKTTTAEGVAETFGKPLFQITCGDLGTTAKEVEESLQKNFALASRWDCILLLDEADVFLAARRRDDFTRNGLVAVFLRVLEYYAGILFLTTNRVGDLDEAFTSRIHMTLHYPQLDRVSTGKICRLNLNMIRDRYKAAGRRIKIDQDEIEDHVREYWDHHKKARWNGRQIRNACQTALALAEYDSQPKNKKHDLAVQTDARVHLKVHHVKRVSKSYLSFIDYLRSVHGTDSETRAMELNLRALERIMGEATMTTADSIISERLRRRDGSFRGGEAAAQHKYSFRDRFRPDLSSRQQQQAYPPPPQDPHRTQDLPRQQPPFASQRQLTPYDQYSPPPSVDPQPRAAAAAAAAAPAGFDTNQEYATASGSPRTAPAQVYGQARGQQPAHDAPRYGAFPSQGNVHDYGTAPGPGPYQAPSAYPPER</sequence>
<feature type="region of interest" description="Disordered" evidence="1">
    <location>
        <begin position="807"/>
        <end position="849"/>
    </location>
</feature>
<dbReference type="InterPro" id="IPR056599">
    <property type="entry name" value="AAA_lid_fung"/>
</dbReference>
<dbReference type="GO" id="GO:0016887">
    <property type="term" value="F:ATP hydrolysis activity"/>
    <property type="evidence" value="ECO:0007669"/>
    <property type="project" value="InterPro"/>
</dbReference>
<dbReference type="Pfam" id="PF22942">
    <property type="entry name" value="DUF7025"/>
    <property type="match status" value="1"/>
</dbReference>
<dbReference type="Proteomes" id="UP000028045">
    <property type="component" value="Unassembled WGS sequence"/>
</dbReference>
<dbReference type="OrthoDB" id="10042665at2759"/>
<dbReference type="Gene3D" id="3.40.50.300">
    <property type="entry name" value="P-loop containing nucleotide triphosphate hydrolases"/>
    <property type="match status" value="1"/>
</dbReference>
<dbReference type="InterPro" id="IPR054289">
    <property type="entry name" value="DUF7025"/>
</dbReference>
<feature type="compositionally biased region" description="Acidic residues" evidence="1">
    <location>
        <begin position="829"/>
        <end position="846"/>
    </location>
</feature>
<keyword evidence="4" id="KW-1185">Reference proteome</keyword>
<evidence type="ECO:0000313" key="4">
    <source>
        <dbReference type="Proteomes" id="UP000028045"/>
    </source>
</evidence>
<dbReference type="InterPro" id="IPR027417">
    <property type="entry name" value="P-loop_NTPase"/>
</dbReference>
<feature type="compositionally biased region" description="Low complexity" evidence="1">
    <location>
        <begin position="1251"/>
        <end position="1261"/>
    </location>
</feature>
<dbReference type="HOGENOM" id="CLU_004471_2_2_1"/>
<feature type="compositionally biased region" description="Basic and acidic residues" evidence="1">
    <location>
        <begin position="807"/>
        <end position="828"/>
    </location>
</feature>
<dbReference type="CDD" id="cd19481">
    <property type="entry name" value="RecA-like_protease"/>
    <property type="match status" value="1"/>
</dbReference>
<gene>
    <name evidence="3" type="ORF">S7711_08428</name>
</gene>
<name>A0A084BAT3_STACB</name>
<protein>
    <recommendedName>
        <fullName evidence="2">AAA+ ATPase domain-containing protein</fullName>
    </recommendedName>
</protein>
<dbReference type="SMART" id="SM00382">
    <property type="entry name" value="AAA"/>
    <property type="match status" value="1"/>
</dbReference>
<dbReference type="Pfam" id="PF00004">
    <property type="entry name" value="AAA"/>
    <property type="match status" value="1"/>
</dbReference>
<feature type="compositionally biased region" description="Polar residues" evidence="1">
    <location>
        <begin position="12"/>
        <end position="24"/>
    </location>
</feature>
<evidence type="ECO:0000313" key="3">
    <source>
        <dbReference type="EMBL" id="KEY74662.1"/>
    </source>
</evidence>
<dbReference type="SUPFAM" id="SSF52540">
    <property type="entry name" value="P-loop containing nucleoside triphosphate hydrolases"/>
    <property type="match status" value="1"/>
</dbReference>
<dbReference type="GO" id="GO:0005524">
    <property type="term" value="F:ATP binding"/>
    <property type="evidence" value="ECO:0007669"/>
    <property type="project" value="InterPro"/>
</dbReference>
<dbReference type="InterPro" id="IPR003959">
    <property type="entry name" value="ATPase_AAA_core"/>
</dbReference>
<feature type="domain" description="AAA+ ATPase" evidence="2">
    <location>
        <begin position="896"/>
        <end position="1023"/>
    </location>
</feature>
<accession>A0A084BAT3</accession>
<dbReference type="Pfam" id="PF23232">
    <property type="entry name" value="AAA_lid_13"/>
    <property type="match status" value="1"/>
</dbReference>
<dbReference type="EMBL" id="KL647501">
    <property type="protein sequence ID" value="KEY74662.1"/>
    <property type="molecule type" value="Genomic_DNA"/>
</dbReference>
<feature type="compositionally biased region" description="Polar residues" evidence="1">
    <location>
        <begin position="1226"/>
        <end position="1237"/>
    </location>
</feature>
<feature type="compositionally biased region" description="Basic and acidic residues" evidence="1">
    <location>
        <begin position="1189"/>
        <end position="1198"/>
    </location>
</feature>
<feature type="region of interest" description="Disordered" evidence="1">
    <location>
        <begin position="147"/>
        <end position="189"/>
    </location>
</feature>
<dbReference type="PANTHER" id="PTHR46411">
    <property type="entry name" value="FAMILY ATPASE, PUTATIVE-RELATED"/>
    <property type="match status" value="1"/>
</dbReference>
<dbReference type="InterPro" id="IPR003593">
    <property type="entry name" value="AAA+_ATPase"/>
</dbReference>
<feature type="compositionally biased region" description="Polar residues" evidence="1">
    <location>
        <begin position="1264"/>
        <end position="1276"/>
    </location>
</feature>
<evidence type="ECO:0000256" key="1">
    <source>
        <dbReference type="SAM" id="MobiDB-lite"/>
    </source>
</evidence>
<feature type="region of interest" description="Disordered" evidence="1">
    <location>
        <begin position="1"/>
        <end position="46"/>
    </location>
</feature>
<dbReference type="PANTHER" id="PTHR46411:SF2">
    <property type="entry name" value="AAA+ ATPASE DOMAIN-CONTAINING PROTEIN"/>
    <property type="match status" value="1"/>
</dbReference>
<reference evidence="3 4" key="1">
    <citation type="journal article" date="2014" name="BMC Genomics">
        <title>Comparative genome sequencing reveals chemotype-specific gene clusters in the toxigenic black mold Stachybotrys.</title>
        <authorList>
            <person name="Semeiks J."/>
            <person name="Borek D."/>
            <person name="Otwinowski Z."/>
            <person name="Grishin N.V."/>
        </authorList>
    </citation>
    <scope>NUCLEOTIDE SEQUENCE [LARGE SCALE GENOMIC DNA]</scope>
    <source>
        <strain evidence="4">CBS 109288 / IBT 7711</strain>
    </source>
</reference>
<proteinExistence type="predicted"/>
<feature type="region of interest" description="Disordered" evidence="1">
    <location>
        <begin position="1177"/>
        <end position="1330"/>
    </location>
</feature>